<reference evidence="1 2" key="1">
    <citation type="submission" date="2015-11" db="EMBL/GenBank/DDBJ databases">
        <title>Draft genome sequences of new species of the genus Lactobacillus isolated from orchardgrass silage.</title>
        <authorList>
            <person name="Tohno M."/>
            <person name="Tanizawa Y."/>
            <person name="Arita M."/>
        </authorList>
    </citation>
    <scope>NUCLEOTIDE SEQUENCE [LARGE SCALE GENOMIC DNA]</scope>
    <source>
        <strain evidence="1 2">IWT30</strain>
    </source>
</reference>
<name>A0A1Z5IBG7_9LACO</name>
<gene>
    <name evidence="1" type="ORF">IWT30_01059</name>
</gene>
<evidence type="ECO:0000313" key="1">
    <source>
        <dbReference type="EMBL" id="GAW99099.1"/>
    </source>
</evidence>
<comment type="caution">
    <text evidence="1">The sequence shown here is derived from an EMBL/GenBank/DDBJ whole genome shotgun (WGS) entry which is preliminary data.</text>
</comment>
<protein>
    <submittedName>
        <fullName evidence="1">Uncharacterized protein</fullName>
    </submittedName>
</protein>
<accession>A0A1Z5IBG7</accession>
<dbReference type="Proteomes" id="UP000198374">
    <property type="component" value="Unassembled WGS sequence"/>
</dbReference>
<dbReference type="AlphaFoldDB" id="A0A1Z5IBG7"/>
<organism evidence="1 2">
    <name type="scientific">Secundilactobacillus mixtipabuli</name>
    <dbReference type="NCBI Taxonomy" id="1435342"/>
    <lineage>
        <taxon>Bacteria</taxon>
        <taxon>Bacillati</taxon>
        <taxon>Bacillota</taxon>
        <taxon>Bacilli</taxon>
        <taxon>Lactobacillales</taxon>
        <taxon>Lactobacillaceae</taxon>
        <taxon>Secundilactobacillus</taxon>
    </lineage>
</organism>
<keyword evidence="2" id="KW-1185">Reference proteome</keyword>
<proteinExistence type="predicted"/>
<dbReference type="EMBL" id="BCMF01000004">
    <property type="protein sequence ID" value="GAW99099.1"/>
    <property type="molecule type" value="Genomic_DNA"/>
</dbReference>
<evidence type="ECO:0000313" key="2">
    <source>
        <dbReference type="Proteomes" id="UP000198374"/>
    </source>
</evidence>
<sequence>MKLVVQEHFLYFLRYNYARIKIVWMVDVLTDINNVKNILKTIFNRRDKWQLSHRRKNLIALAEMGIDEKIALDTVYQDLTYRDYSSGPLPDDHHPPIPGEVWIFGLNISDELCYLKFQDRPNGVVMWTSLHQAEYPLEFPFKNNEEGSGSNGA</sequence>